<name>A0A166EN94_9EURY</name>
<dbReference type="InterPro" id="IPR029063">
    <property type="entry name" value="SAM-dependent_MTases_sf"/>
</dbReference>
<dbReference type="InterPro" id="IPR012263">
    <property type="entry name" value="M_m6A_EcoRV"/>
</dbReference>
<dbReference type="GO" id="GO:0009307">
    <property type="term" value="P:DNA restriction-modification system"/>
    <property type="evidence" value="ECO:0007669"/>
    <property type="project" value="InterPro"/>
</dbReference>
<dbReference type="InterPro" id="IPR012327">
    <property type="entry name" value="MeTrfase_D12"/>
</dbReference>
<dbReference type="Gene3D" id="1.10.1020.10">
    <property type="entry name" value="Adenine-specific Methyltransferase, Domain 2"/>
    <property type="match status" value="1"/>
</dbReference>
<comment type="caution">
    <text evidence="7">The sequence shown here is derived from an EMBL/GenBank/DDBJ whole genome shotgun (WGS) entry which is preliminary data.</text>
</comment>
<dbReference type="RefSeq" id="WP_342667580.1">
    <property type="nucleotide sequence ID" value="NZ_LWMT01000064.1"/>
</dbReference>
<dbReference type="GO" id="GO:0006298">
    <property type="term" value="P:mismatch repair"/>
    <property type="evidence" value="ECO:0007669"/>
    <property type="project" value="TreeGrafter"/>
</dbReference>
<evidence type="ECO:0000256" key="4">
    <source>
        <dbReference type="ARBA" id="ARBA00022679"/>
    </source>
</evidence>
<dbReference type="GO" id="GO:0032259">
    <property type="term" value="P:methylation"/>
    <property type="evidence" value="ECO:0007669"/>
    <property type="project" value="UniProtKB-KW"/>
</dbReference>
<evidence type="ECO:0000256" key="6">
    <source>
        <dbReference type="ARBA" id="ARBA00047942"/>
    </source>
</evidence>
<dbReference type="PROSITE" id="PS00092">
    <property type="entry name" value="N6_MTASE"/>
    <property type="match status" value="1"/>
</dbReference>
<dbReference type="GO" id="GO:1904047">
    <property type="term" value="F:S-adenosyl-L-methionine binding"/>
    <property type="evidence" value="ECO:0007669"/>
    <property type="project" value="TreeGrafter"/>
</dbReference>
<keyword evidence="3 7" id="KW-0489">Methyltransferase</keyword>
<keyword evidence="5" id="KW-0949">S-adenosyl-L-methionine</keyword>
<proteinExistence type="inferred from homology"/>
<keyword evidence="8" id="KW-1185">Reference proteome</keyword>
<comment type="similarity">
    <text evidence="1">Belongs to the N(4)/N(6)-methyltransferase family.</text>
</comment>
<evidence type="ECO:0000256" key="1">
    <source>
        <dbReference type="ARBA" id="ARBA00006594"/>
    </source>
</evidence>
<dbReference type="PATRIC" id="fig|55758.3.peg.519"/>
<dbReference type="GO" id="GO:0043565">
    <property type="term" value="F:sequence-specific DNA binding"/>
    <property type="evidence" value="ECO:0007669"/>
    <property type="project" value="TreeGrafter"/>
</dbReference>
<dbReference type="EC" id="2.1.1.72" evidence="2"/>
<keyword evidence="4 7" id="KW-0808">Transferase</keyword>
<dbReference type="Gene3D" id="3.40.50.150">
    <property type="entry name" value="Vaccinia Virus protein VP39"/>
    <property type="match status" value="1"/>
</dbReference>
<sequence length="268" mass="31596">MNILNHSSGGGALYFYLSSNYKIKKSFIYDINKELILCYNAIKNDPEDLINNLISFEESFLEKDDERRKELFLKVRKDFNQQLTDFNFDIYSNKHVKRASQTIFLNKTCFNGLFRLNKKGEFNVPMGRYKNPKICNSDNIRNVSKVLRNTTIFNETFIGSEELISEKSLVYLDPPYRPLNKTSSFTNYSENEFNDQQQKELAEYFHRITNIGAYGILSNSDPKNEDVNDNFFDDLYEDFKIERVKAKRFINSNAKKRGEINEIIVRNY</sequence>
<dbReference type="PANTHER" id="PTHR30481:SF3">
    <property type="entry name" value="DNA ADENINE METHYLASE"/>
    <property type="match status" value="1"/>
</dbReference>
<dbReference type="AlphaFoldDB" id="A0A166EN94"/>
<dbReference type="PIRSF" id="PIRSF000398">
    <property type="entry name" value="M_m6A_EcoRV"/>
    <property type="match status" value="1"/>
</dbReference>
<evidence type="ECO:0000313" key="7">
    <source>
        <dbReference type="EMBL" id="KZX16836.1"/>
    </source>
</evidence>
<dbReference type="PANTHER" id="PTHR30481">
    <property type="entry name" value="DNA ADENINE METHYLASE"/>
    <property type="match status" value="1"/>
</dbReference>
<dbReference type="Proteomes" id="UP000077066">
    <property type="component" value="Unassembled WGS sequence"/>
</dbReference>
<evidence type="ECO:0000256" key="3">
    <source>
        <dbReference type="ARBA" id="ARBA00022603"/>
    </source>
</evidence>
<organism evidence="7 8">
    <name type="scientific">Methanobrevibacter filiformis</name>
    <dbReference type="NCBI Taxonomy" id="55758"/>
    <lineage>
        <taxon>Archaea</taxon>
        <taxon>Methanobacteriati</taxon>
        <taxon>Methanobacteriota</taxon>
        <taxon>Methanomada group</taxon>
        <taxon>Methanobacteria</taxon>
        <taxon>Methanobacteriales</taxon>
        <taxon>Methanobacteriaceae</taxon>
        <taxon>Methanobrevibacter</taxon>
    </lineage>
</organism>
<reference evidence="7 8" key="1">
    <citation type="submission" date="2016-04" db="EMBL/GenBank/DDBJ databases">
        <title>Genome sequence of Methanobrevibacter filiformis DSM 11501.</title>
        <authorList>
            <person name="Poehlein A."/>
            <person name="Seedorf H."/>
            <person name="Daniel R."/>
        </authorList>
    </citation>
    <scope>NUCLEOTIDE SEQUENCE [LARGE SCALE GENOMIC DNA]</scope>
    <source>
        <strain evidence="7 8">DSM 11501</strain>
    </source>
</reference>
<dbReference type="REBASE" id="159251">
    <property type="entry name" value="M.Mfi11501ORF4660P"/>
</dbReference>
<accession>A0A166EN94</accession>
<dbReference type="STRING" id="55758.MBFIL_04660"/>
<dbReference type="InterPro" id="IPR002052">
    <property type="entry name" value="DNA_methylase_N6_adenine_CS"/>
</dbReference>
<dbReference type="EMBL" id="LWMT01000064">
    <property type="protein sequence ID" value="KZX16836.1"/>
    <property type="molecule type" value="Genomic_DNA"/>
</dbReference>
<dbReference type="InterPro" id="IPR023095">
    <property type="entry name" value="Ade_MeTrfase_dom_2"/>
</dbReference>
<dbReference type="NCBIfam" id="TIGR00571">
    <property type="entry name" value="dam"/>
    <property type="match status" value="1"/>
</dbReference>
<evidence type="ECO:0000313" key="8">
    <source>
        <dbReference type="Proteomes" id="UP000077066"/>
    </source>
</evidence>
<gene>
    <name evidence="7" type="primary">dpnM_1</name>
    <name evidence="7" type="ORF">MBFIL_04660</name>
</gene>
<dbReference type="GO" id="GO:0009007">
    <property type="term" value="F:site-specific DNA-methyltransferase (adenine-specific) activity"/>
    <property type="evidence" value="ECO:0007669"/>
    <property type="project" value="UniProtKB-EC"/>
</dbReference>
<protein>
    <recommendedName>
        <fullName evidence="2">site-specific DNA-methyltransferase (adenine-specific)</fullName>
        <ecNumber evidence="2">2.1.1.72</ecNumber>
    </recommendedName>
</protein>
<evidence type="ECO:0000256" key="2">
    <source>
        <dbReference type="ARBA" id="ARBA00011900"/>
    </source>
</evidence>
<dbReference type="Pfam" id="PF02086">
    <property type="entry name" value="MethyltransfD12"/>
    <property type="match status" value="1"/>
</dbReference>
<evidence type="ECO:0000256" key="5">
    <source>
        <dbReference type="ARBA" id="ARBA00022691"/>
    </source>
</evidence>
<dbReference type="SUPFAM" id="SSF53335">
    <property type="entry name" value="S-adenosyl-L-methionine-dependent methyltransferases"/>
    <property type="match status" value="1"/>
</dbReference>
<comment type="catalytic activity">
    <reaction evidence="6">
        <text>a 2'-deoxyadenosine in DNA + S-adenosyl-L-methionine = an N(6)-methyl-2'-deoxyadenosine in DNA + S-adenosyl-L-homocysteine + H(+)</text>
        <dbReference type="Rhea" id="RHEA:15197"/>
        <dbReference type="Rhea" id="RHEA-COMP:12418"/>
        <dbReference type="Rhea" id="RHEA-COMP:12419"/>
        <dbReference type="ChEBI" id="CHEBI:15378"/>
        <dbReference type="ChEBI" id="CHEBI:57856"/>
        <dbReference type="ChEBI" id="CHEBI:59789"/>
        <dbReference type="ChEBI" id="CHEBI:90615"/>
        <dbReference type="ChEBI" id="CHEBI:90616"/>
        <dbReference type="EC" id="2.1.1.72"/>
    </reaction>
</comment>